<evidence type="ECO:0000313" key="1">
    <source>
        <dbReference type="EMBL" id="BCT74198.1"/>
    </source>
</evidence>
<reference evidence="1 2" key="1">
    <citation type="journal article" date="2021" name="J. Biosci. Bioeng.">
        <title>Identification and characterization of a chc gene cluster responsible for the aromatization pathway of cyclohexanecarboxylate degradation in Sinomonas cyclohexanicum ATCC 51369.</title>
        <authorList>
            <person name="Yamamoto T."/>
            <person name="Hasegawa Y."/>
            <person name="Lau P.C.K."/>
            <person name="Iwaki H."/>
        </authorList>
    </citation>
    <scope>NUCLEOTIDE SEQUENCE [LARGE SCALE GENOMIC DNA]</scope>
    <source>
        <strain evidence="1 2">ATCC 51369</strain>
    </source>
</reference>
<sequence>MTTGPDPEEQCGQLFERVGVVRAVQLAEDWTWTTRRGSTLRASAGDWRILDGTVSWSVKDELFPAAYEHVRGDNYKRVGLVRARQASSEETIRTLEGHATALPGDWVVTGALGEKWPVSDQDFQARYRLHGAP</sequence>
<accession>A0ABM7PPQ7</accession>
<proteinExistence type="predicted"/>
<dbReference type="EMBL" id="AP024525">
    <property type="protein sequence ID" value="BCT74198.1"/>
    <property type="molecule type" value="Genomic_DNA"/>
</dbReference>
<dbReference type="Proteomes" id="UP001319861">
    <property type="component" value="Chromosome"/>
</dbReference>
<evidence type="ECO:0000313" key="2">
    <source>
        <dbReference type="Proteomes" id="UP001319861"/>
    </source>
</evidence>
<name>A0ABM7PPQ7_SINCY</name>
<organism evidence="1 2">
    <name type="scientific">Sinomonas cyclohexanicum</name>
    <name type="common">Corynebacterium cyclohexanicum</name>
    <dbReference type="NCBI Taxonomy" id="322009"/>
    <lineage>
        <taxon>Bacteria</taxon>
        <taxon>Bacillati</taxon>
        <taxon>Actinomycetota</taxon>
        <taxon>Actinomycetes</taxon>
        <taxon>Micrococcales</taxon>
        <taxon>Micrococcaceae</taxon>
        <taxon>Sinomonas</taxon>
    </lineage>
</organism>
<protein>
    <submittedName>
        <fullName evidence="1">Uncharacterized protein</fullName>
    </submittedName>
</protein>
<keyword evidence="2" id="KW-1185">Reference proteome</keyword>
<gene>
    <name evidence="1" type="ORF">SCMU_00400</name>
</gene>